<evidence type="ECO:0000313" key="4">
    <source>
        <dbReference type="Proteomes" id="UP000186221"/>
    </source>
</evidence>
<evidence type="ECO:0000256" key="1">
    <source>
        <dbReference type="ARBA" id="ARBA00022676"/>
    </source>
</evidence>
<dbReference type="AlphaFoldDB" id="A0A1N7MA73"/>
<gene>
    <name evidence="3" type="ORF">SAMN05421580_105214</name>
</gene>
<dbReference type="STRING" id="453582.SAMN05421580_105214"/>
<dbReference type="PANTHER" id="PTHR12526:SF510">
    <property type="entry name" value="D-INOSITOL 3-PHOSPHATE GLYCOSYLTRANSFERASE"/>
    <property type="match status" value="1"/>
</dbReference>
<dbReference type="EMBL" id="FTOG01000005">
    <property type="protein sequence ID" value="SIS82879.1"/>
    <property type="molecule type" value="Genomic_DNA"/>
</dbReference>
<accession>A0A1N7MA73</accession>
<keyword evidence="4" id="KW-1185">Reference proteome</keyword>
<dbReference type="Pfam" id="PF13692">
    <property type="entry name" value="Glyco_trans_1_4"/>
    <property type="match status" value="1"/>
</dbReference>
<keyword evidence="2 3" id="KW-0808">Transferase</keyword>
<reference evidence="4" key="1">
    <citation type="submission" date="2017-01" db="EMBL/GenBank/DDBJ databases">
        <authorList>
            <person name="Varghese N."/>
            <person name="Submissions S."/>
        </authorList>
    </citation>
    <scope>NUCLEOTIDE SEQUENCE [LARGE SCALE GENOMIC DNA]</scope>
    <source>
        <strain evidence="4">DSM 19945</strain>
    </source>
</reference>
<proteinExistence type="predicted"/>
<dbReference type="GO" id="GO:0016757">
    <property type="term" value="F:glycosyltransferase activity"/>
    <property type="evidence" value="ECO:0007669"/>
    <property type="project" value="UniProtKB-KW"/>
</dbReference>
<keyword evidence="1" id="KW-0328">Glycosyltransferase</keyword>
<protein>
    <submittedName>
        <fullName evidence="3">Glycosyltransferase involved in cell wall bisynthesis</fullName>
    </submittedName>
</protein>
<evidence type="ECO:0000313" key="3">
    <source>
        <dbReference type="EMBL" id="SIS82879.1"/>
    </source>
</evidence>
<dbReference type="SUPFAM" id="SSF53756">
    <property type="entry name" value="UDP-Glycosyltransferase/glycogen phosphorylase"/>
    <property type="match status" value="1"/>
</dbReference>
<dbReference type="OrthoDB" id="9790710at2"/>
<name>A0A1N7MA73_9RHOB</name>
<sequence>MSDTPADMPARRPRAFVLLARGFGATAWRARFESGALIGMNEPLAYGYFHAADQGIDVTYGEDLPEGRLSRLLRLGIRAVTGFDFLHAWRQRDQIACADIVWTHTESQSLAVGAVWRLLPRVRRPRLLLQQIWLIDRWPGFSPLRRWVYRWLLAPADVLTFHSPLNTELAREIFPEHRCELVRFGIAADQKTPPRLIRSGGVLRVLALGSDRHRDWATLIDAVEGCADLHLTIVSGTIPAHLLAGKPNVARAKITRNEDLFACYAQADVVALSLKPNLHVSGSTVSQEAAVMGVPAVISDVGGLRAYFDDSCVTYVPPGDAAALRAALRAQATDPEAARQRALRAQAQMSAEGLSSRAFARDHARLSIDIICETRSFHDGNIDR</sequence>
<dbReference type="PANTHER" id="PTHR12526">
    <property type="entry name" value="GLYCOSYLTRANSFERASE"/>
    <property type="match status" value="1"/>
</dbReference>
<dbReference type="Gene3D" id="3.40.50.2000">
    <property type="entry name" value="Glycogen Phosphorylase B"/>
    <property type="match status" value="1"/>
</dbReference>
<organism evidence="3 4">
    <name type="scientific">Rhodobacter aestuarii</name>
    <dbReference type="NCBI Taxonomy" id="453582"/>
    <lineage>
        <taxon>Bacteria</taxon>
        <taxon>Pseudomonadati</taxon>
        <taxon>Pseudomonadota</taxon>
        <taxon>Alphaproteobacteria</taxon>
        <taxon>Rhodobacterales</taxon>
        <taxon>Rhodobacter group</taxon>
        <taxon>Rhodobacter</taxon>
    </lineage>
</organism>
<evidence type="ECO:0000256" key="2">
    <source>
        <dbReference type="ARBA" id="ARBA00022679"/>
    </source>
</evidence>
<dbReference type="Proteomes" id="UP000186221">
    <property type="component" value="Unassembled WGS sequence"/>
</dbReference>
<dbReference type="RefSeq" id="WP_083952072.1">
    <property type="nucleotide sequence ID" value="NZ_FTOG01000005.1"/>
</dbReference>